<sequence>MPRGSTTYKVTGLSKSVISHHFRGRHHQSEVLAAGKQQHRIMATDTSRQAEIQEMSAEDQNAVETMITHHGIDVEALPYTAPPGEEGFDMSHAGGEHEVFEGLAHQVADIGGYRYIDPRTRRDRTEDQTSHWNLQIKHLVDAYLDYRARNSGNGIPNPQDLPTVPPLDIDTTDCPSLNNIELIDIFRRCRPSLQPIASHRFPNETLIYHGYIGCAPIIQAQCRTLCFLHDIPYRPYLNTQFSAAYDIYLEIIHHIDQRLKAALKHDTPNWRLLNSCPACFYKLQDEPTLDFNWLVCVDGNNSLKRWDSSIYGNTAWLDSRQARSDYWIDRETVDKYKHEAKSCDINSHDDNWEEEPVDASTNPSNVLTCVDRWRNAGPETRKKMFSMFHESGIFIAACRHRFILLACDMVQSGELAKYPLALIDKLLTVYGKNGGCAYDIGCAFSKTLSNSSFGSRAHDLGFRMMVGSFHGHAHNRKCQLRWHPMYIPGTGHTEGEGCEHIFSASNELARSTRHASSFHRHQSIEEHFSFWDQDKYASLSNFLWNHYREALKAVHNLTTELTAIKHELRLTDDDFVRFLDEEQKYLDDLKQPPAEDRIRIRYVETLDELAERRSDWDSARQAANNALTELPASSLAQINQALTHAEALVAHMESQLGVDARWEIGGEEYSCFKEEASLGKYRAALNDLERLVVMRLFELSKLSLSGTGYKLRQQISKALQRRSEAIRKAIARYNVQAVALNPPRDKISWKDIADYTFLGEFDLLRHSRSDVRSDDWAKPAYREATSKYFKLLRAREEITRLNVEIRRLRTAIYDEELQATAVIRDLSGSDPLLASELKRQWRSRAAINAVHVYRLDQIGSLTGFSGVRGIGTRLETPSTTMVEGDSECSTLSLDDEGAPSCREDIDDIQAIIMSDYVDMDAIDREEFGRATEDIADYLQSIVD</sequence>
<proteinExistence type="predicted"/>
<keyword evidence="2" id="KW-1185">Reference proteome</keyword>
<dbReference type="AlphaFoldDB" id="A0AAD4E4Y7"/>
<comment type="caution">
    <text evidence="1">The sequence shown here is derived from an EMBL/GenBank/DDBJ whole genome shotgun (WGS) entry which is preliminary data.</text>
</comment>
<evidence type="ECO:0000313" key="1">
    <source>
        <dbReference type="EMBL" id="KAG1899814.1"/>
    </source>
</evidence>
<gene>
    <name evidence="1" type="ORF">F5891DRAFT_1189272</name>
</gene>
<dbReference type="RefSeq" id="XP_041225390.1">
    <property type="nucleotide sequence ID" value="XM_041367128.1"/>
</dbReference>
<organism evidence="1 2">
    <name type="scientific">Suillus fuscotomentosus</name>
    <dbReference type="NCBI Taxonomy" id="1912939"/>
    <lineage>
        <taxon>Eukaryota</taxon>
        <taxon>Fungi</taxon>
        <taxon>Dikarya</taxon>
        <taxon>Basidiomycota</taxon>
        <taxon>Agaricomycotina</taxon>
        <taxon>Agaricomycetes</taxon>
        <taxon>Agaricomycetidae</taxon>
        <taxon>Boletales</taxon>
        <taxon>Suillineae</taxon>
        <taxon>Suillaceae</taxon>
        <taxon>Suillus</taxon>
    </lineage>
</organism>
<dbReference type="Proteomes" id="UP001195769">
    <property type="component" value="Unassembled WGS sequence"/>
</dbReference>
<accession>A0AAD4E4Y7</accession>
<dbReference type="PANTHER" id="PTHR33096">
    <property type="entry name" value="CXC2 DOMAIN-CONTAINING PROTEIN"/>
    <property type="match status" value="1"/>
</dbReference>
<dbReference type="EMBL" id="JABBWK010000030">
    <property type="protein sequence ID" value="KAG1899814.1"/>
    <property type="molecule type" value="Genomic_DNA"/>
</dbReference>
<evidence type="ECO:0000313" key="2">
    <source>
        <dbReference type="Proteomes" id="UP001195769"/>
    </source>
</evidence>
<reference evidence="1" key="1">
    <citation type="journal article" date="2020" name="New Phytol.">
        <title>Comparative genomics reveals dynamic genome evolution in host specialist ectomycorrhizal fungi.</title>
        <authorList>
            <person name="Lofgren L.A."/>
            <person name="Nguyen N.H."/>
            <person name="Vilgalys R."/>
            <person name="Ruytinx J."/>
            <person name="Liao H.L."/>
            <person name="Branco S."/>
            <person name="Kuo A."/>
            <person name="LaButti K."/>
            <person name="Lipzen A."/>
            <person name="Andreopoulos W."/>
            <person name="Pangilinan J."/>
            <person name="Riley R."/>
            <person name="Hundley H."/>
            <person name="Na H."/>
            <person name="Barry K."/>
            <person name="Grigoriev I.V."/>
            <person name="Stajich J.E."/>
            <person name="Kennedy P.G."/>
        </authorList>
    </citation>
    <scope>NUCLEOTIDE SEQUENCE</scope>
    <source>
        <strain evidence="1">FC203</strain>
    </source>
</reference>
<evidence type="ECO:0008006" key="3">
    <source>
        <dbReference type="Google" id="ProtNLM"/>
    </source>
</evidence>
<protein>
    <recommendedName>
        <fullName evidence="3">CxC1-like cysteine cluster associated with KDZ transposases domain-containing protein</fullName>
    </recommendedName>
</protein>
<name>A0AAD4E4Y7_9AGAM</name>
<dbReference type="Pfam" id="PF18758">
    <property type="entry name" value="KDZ"/>
    <property type="match status" value="1"/>
</dbReference>
<dbReference type="PANTHER" id="PTHR33096:SF1">
    <property type="entry name" value="CXC1-LIKE CYSTEINE CLUSTER ASSOCIATED WITH KDZ TRANSPOSASES DOMAIN-CONTAINING PROTEIN"/>
    <property type="match status" value="1"/>
</dbReference>
<dbReference type="InterPro" id="IPR040521">
    <property type="entry name" value="KDZ"/>
</dbReference>
<dbReference type="GeneID" id="64661426"/>